<evidence type="ECO:0000259" key="6">
    <source>
        <dbReference type="PROSITE" id="PS50850"/>
    </source>
</evidence>
<feature type="transmembrane region" description="Helical" evidence="5">
    <location>
        <begin position="159"/>
        <end position="180"/>
    </location>
</feature>
<evidence type="ECO:0000256" key="2">
    <source>
        <dbReference type="ARBA" id="ARBA00022692"/>
    </source>
</evidence>
<organism evidence="7 8">
    <name type="scientific">Batillaria attramentaria</name>
    <dbReference type="NCBI Taxonomy" id="370345"/>
    <lineage>
        <taxon>Eukaryota</taxon>
        <taxon>Metazoa</taxon>
        <taxon>Spiralia</taxon>
        <taxon>Lophotrochozoa</taxon>
        <taxon>Mollusca</taxon>
        <taxon>Gastropoda</taxon>
        <taxon>Caenogastropoda</taxon>
        <taxon>Sorbeoconcha</taxon>
        <taxon>Cerithioidea</taxon>
        <taxon>Batillariidae</taxon>
        <taxon>Batillaria</taxon>
    </lineage>
</organism>
<dbReference type="InterPro" id="IPR036259">
    <property type="entry name" value="MFS_trans_sf"/>
</dbReference>
<evidence type="ECO:0000313" key="7">
    <source>
        <dbReference type="EMBL" id="KAK7484480.1"/>
    </source>
</evidence>
<feature type="non-terminal residue" evidence="7">
    <location>
        <position position="530"/>
    </location>
</feature>
<accession>A0ABD0KBK7</accession>
<dbReference type="Pfam" id="PF07690">
    <property type="entry name" value="MFS_1"/>
    <property type="match status" value="1"/>
</dbReference>
<dbReference type="EMBL" id="JACVVK020000209">
    <property type="protein sequence ID" value="KAK7484480.1"/>
    <property type="molecule type" value="Genomic_DNA"/>
</dbReference>
<dbReference type="InterPro" id="IPR011701">
    <property type="entry name" value="MFS"/>
</dbReference>
<dbReference type="Gene3D" id="1.20.1250.20">
    <property type="entry name" value="MFS general substrate transporter like domains"/>
    <property type="match status" value="1"/>
</dbReference>
<evidence type="ECO:0000256" key="4">
    <source>
        <dbReference type="ARBA" id="ARBA00023136"/>
    </source>
</evidence>
<keyword evidence="2 5" id="KW-0812">Transmembrane</keyword>
<dbReference type="PROSITE" id="PS50850">
    <property type="entry name" value="MFS"/>
    <property type="match status" value="1"/>
</dbReference>
<comment type="subcellular location">
    <subcellularLocation>
        <location evidence="1">Membrane</location>
        <topology evidence="1">Multi-pass membrane protein</topology>
    </subcellularLocation>
</comment>
<name>A0ABD0KBK7_9CAEN</name>
<reference evidence="7 8" key="1">
    <citation type="journal article" date="2023" name="Sci. Data">
        <title>Genome assembly of the Korean intertidal mud-creeper Batillaria attramentaria.</title>
        <authorList>
            <person name="Patra A.K."/>
            <person name="Ho P.T."/>
            <person name="Jun S."/>
            <person name="Lee S.J."/>
            <person name="Kim Y."/>
            <person name="Won Y.J."/>
        </authorList>
    </citation>
    <scope>NUCLEOTIDE SEQUENCE [LARGE SCALE GENOMIC DNA]</scope>
    <source>
        <strain evidence="7">Wonlab-2016</strain>
    </source>
</reference>
<dbReference type="PANTHER" id="PTHR24064">
    <property type="entry name" value="SOLUTE CARRIER FAMILY 22 MEMBER"/>
    <property type="match status" value="1"/>
</dbReference>
<evidence type="ECO:0000256" key="5">
    <source>
        <dbReference type="SAM" id="Phobius"/>
    </source>
</evidence>
<evidence type="ECO:0000256" key="1">
    <source>
        <dbReference type="ARBA" id="ARBA00004141"/>
    </source>
</evidence>
<protein>
    <recommendedName>
        <fullName evidence="6">Major facilitator superfamily (MFS) profile domain-containing protein</fullName>
    </recommendedName>
</protein>
<proteinExistence type="predicted"/>
<gene>
    <name evidence="7" type="ORF">BaRGS_00024236</name>
</gene>
<dbReference type="GO" id="GO:0016020">
    <property type="term" value="C:membrane"/>
    <property type="evidence" value="ECO:0007669"/>
    <property type="project" value="UniProtKB-SubCell"/>
</dbReference>
<feature type="domain" description="Major facilitator superfamily (MFS) profile" evidence="6">
    <location>
        <begin position="116"/>
        <end position="530"/>
    </location>
</feature>
<evidence type="ECO:0000313" key="8">
    <source>
        <dbReference type="Proteomes" id="UP001519460"/>
    </source>
</evidence>
<sequence>MSVQTRKSTAADVDALLEALGPMKKYEVLQLTVYSLGHLACAFQLFGIVFVGQDVSHTCSPPTNLTSSGDALNLEPFEVASPRFNVSYDPVHQRWPSEREQNNFSIGLTYGKCKIYSTHIAESGNSTSTNPCVFGYSYTGSRESSVVSEFDLVCNRAPLLGLSQTLLIIGQGVGSFLLPAMADRWGRKRMHIIAQALLFASGIGLAFAPNFIVFAVMKFVVGCGQIGARLTNMTATVELFPARYRARVAAVFSGIVWACCMAVMSPLAYWVRFESWRVLQLVLTSTSLLGIVQLLILDEPIRWLLANNKQPQALKAIRGASRLNKRNADSLEEHVRSLMSSPNDKVANSGNFTSREAGKVKGENLAAKRIGAVDILKHGRMRVHVVGACVLWFVNSFTYFALFLTSSSLAGDKYVNFVLLAVVEIPSCIVYSFTLDRYGRKPTLIMFHALAGVGLIASCICQVFAVENSTIAALSTALSMVGKFGVTGSLNVTFAYTTELFPTNCRNLGLGAASAAGRLGGMISPFAGLL</sequence>
<feature type="transmembrane region" description="Helical" evidence="5">
    <location>
        <begin position="192"/>
        <end position="213"/>
    </location>
</feature>
<keyword evidence="4 5" id="KW-0472">Membrane</keyword>
<comment type="caution">
    <text evidence="7">The sequence shown here is derived from an EMBL/GenBank/DDBJ whole genome shotgun (WGS) entry which is preliminary data.</text>
</comment>
<dbReference type="SUPFAM" id="SSF103473">
    <property type="entry name" value="MFS general substrate transporter"/>
    <property type="match status" value="1"/>
</dbReference>
<feature type="transmembrane region" description="Helical" evidence="5">
    <location>
        <begin position="471"/>
        <end position="496"/>
    </location>
</feature>
<feature type="transmembrane region" description="Helical" evidence="5">
    <location>
        <begin position="383"/>
        <end position="402"/>
    </location>
</feature>
<feature type="transmembrane region" description="Helical" evidence="5">
    <location>
        <begin position="277"/>
        <end position="297"/>
    </location>
</feature>
<evidence type="ECO:0000256" key="3">
    <source>
        <dbReference type="ARBA" id="ARBA00022989"/>
    </source>
</evidence>
<feature type="transmembrane region" description="Helical" evidence="5">
    <location>
        <begin position="248"/>
        <end position="271"/>
    </location>
</feature>
<dbReference type="AlphaFoldDB" id="A0ABD0KBK7"/>
<feature type="transmembrane region" description="Helical" evidence="5">
    <location>
        <begin position="414"/>
        <end position="433"/>
    </location>
</feature>
<keyword evidence="8" id="KW-1185">Reference proteome</keyword>
<dbReference type="Proteomes" id="UP001519460">
    <property type="component" value="Unassembled WGS sequence"/>
</dbReference>
<keyword evidence="3 5" id="KW-1133">Transmembrane helix</keyword>
<feature type="transmembrane region" description="Helical" evidence="5">
    <location>
        <begin position="445"/>
        <end position="465"/>
    </location>
</feature>
<dbReference type="InterPro" id="IPR020846">
    <property type="entry name" value="MFS_dom"/>
</dbReference>